<dbReference type="EMBL" id="JAFKCW010000001">
    <property type="protein sequence ID" value="MBN7800158.1"/>
    <property type="molecule type" value="Genomic_DNA"/>
</dbReference>
<proteinExistence type="predicted"/>
<gene>
    <name evidence="2" type="ORF">J0A67_04755</name>
</gene>
<protein>
    <submittedName>
        <fullName evidence="2">Uncharacterized protein</fullName>
    </submittedName>
</protein>
<comment type="caution">
    <text evidence="2">The sequence shown here is derived from an EMBL/GenBank/DDBJ whole genome shotgun (WGS) entry which is preliminary data.</text>
</comment>
<organism evidence="2 3">
    <name type="scientific">Algoriphagus aestuariicola</name>
    <dbReference type="NCBI Taxonomy" id="1852016"/>
    <lineage>
        <taxon>Bacteria</taxon>
        <taxon>Pseudomonadati</taxon>
        <taxon>Bacteroidota</taxon>
        <taxon>Cytophagia</taxon>
        <taxon>Cytophagales</taxon>
        <taxon>Cyclobacteriaceae</taxon>
        <taxon>Algoriphagus</taxon>
    </lineage>
</organism>
<feature type="region of interest" description="Disordered" evidence="1">
    <location>
        <begin position="1"/>
        <end position="42"/>
    </location>
</feature>
<evidence type="ECO:0000313" key="3">
    <source>
        <dbReference type="Proteomes" id="UP000664698"/>
    </source>
</evidence>
<accession>A0ABS3BLH4</accession>
<feature type="compositionally biased region" description="Basic and acidic residues" evidence="1">
    <location>
        <begin position="1"/>
        <end position="10"/>
    </location>
</feature>
<evidence type="ECO:0000313" key="2">
    <source>
        <dbReference type="EMBL" id="MBN7800158.1"/>
    </source>
</evidence>
<dbReference type="Proteomes" id="UP000664698">
    <property type="component" value="Unassembled WGS sequence"/>
</dbReference>
<evidence type="ECO:0000256" key="1">
    <source>
        <dbReference type="SAM" id="MobiDB-lite"/>
    </source>
</evidence>
<name>A0ABS3BLH4_9BACT</name>
<feature type="compositionally biased region" description="Polar residues" evidence="1">
    <location>
        <begin position="16"/>
        <end position="35"/>
    </location>
</feature>
<keyword evidence="3" id="KW-1185">Reference proteome</keyword>
<reference evidence="2 3" key="1">
    <citation type="submission" date="2021-03" db="EMBL/GenBank/DDBJ databases">
        <title>novel species isolated from a fishpond in China.</title>
        <authorList>
            <person name="Lu H."/>
            <person name="Cai Z."/>
        </authorList>
    </citation>
    <scope>NUCLEOTIDE SEQUENCE [LARGE SCALE GENOMIC DNA]</scope>
    <source>
        <strain evidence="2 3">JCM 31546</strain>
    </source>
</reference>
<dbReference type="RefSeq" id="WP_206568116.1">
    <property type="nucleotide sequence ID" value="NZ_JAFKCW010000001.1"/>
</dbReference>
<sequence>MVTAEEKMPEDGDGMSQVSDSTAETTWSVRTQTKGLGTRLAARQALTGGVELRSRRKMARYRDGRLAEKQDEAWVRT</sequence>